<dbReference type="GeneID" id="18480866"/>
<protein>
    <submittedName>
        <fullName evidence="1">Predicted protein</fullName>
    </submittedName>
</protein>
<reference evidence="1 2" key="1">
    <citation type="journal article" date="2008" name="Nat. Biotechnol.">
        <title>Genome sequencing and analysis of the biomass-degrading fungus Trichoderma reesei (syn. Hypocrea jecorina).</title>
        <authorList>
            <person name="Martinez D."/>
            <person name="Berka R.M."/>
            <person name="Henrissat B."/>
            <person name="Saloheimo M."/>
            <person name="Arvas M."/>
            <person name="Baker S.E."/>
            <person name="Chapman J."/>
            <person name="Chertkov O."/>
            <person name="Coutinho P.M."/>
            <person name="Cullen D."/>
            <person name="Danchin E.G."/>
            <person name="Grigoriev I.V."/>
            <person name="Harris P."/>
            <person name="Jackson M."/>
            <person name="Kubicek C.P."/>
            <person name="Han C.S."/>
            <person name="Ho I."/>
            <person name="Larrondo L.F."/>
            <person name="de Leon A.L."/>
            <person name="Magnuson J.K."/>
            <person name="Merino S."/>
            <person name="Misra M."/>
            <person name="Nelson B."/>
            <person name="Putnam N."/>
            <person name="Robbertse B."/>
            <person name="Salamov A.A."/>
            <person name="Schmoll M."/>
            <person name="Terry A."/>
            <person name="Thayer N."/>
            <person name="Westerholm-Parvinen A."/>
            <person name="Schoch C.L."/>
            <person name="Yao J."/>
            <person name="Barabote R."/>
            <person name="Nelson M.A."/>
            <person name="Detter C."/>
            <person name="Bruce D."/>
            <person name="Kuske C.R."/>
            <person name="Xie G."/>
            <person name="Richardson P."/>
            <person name="Rokhsar D.S."/>
            <person name="Lucas S.M."/>
            <person name="Rubin E.M."/>
            <person name="Dunn-Coleman N."/>
            <person name="Ward M."/>
            <person name="Brettin T.S."/>
        </authorList>
    </citation>
    <scope>NUCLEOTIDE SEQUENCE [LARGE SCALE GENOMIC DNA]</scope>
    <source>
        <strain evidence="1 2">QM6a</strain>
    </source>
</reference>
<evidence type="ECO:0000313" key="2">
    <source>
        <dbReference type="Proteomes" id="UP000008984"/>
    </source>
</evidence>
<dbReference type="EMBL" id="GL985058">
    <property type="protein sequence ID" value="EGR51523.1"/>
    <property type="molecule type" value="Genomic_DNA"/>
</dbReference>
<accession>G0RCK3</accession>
<dbReference type="Proteomes" id="UP000008984">
    <property type="component" value="Unassembled WGS sequence"/>
</dbReference>
<dbReference type="VEuPathDB" id="FungiDB:TRIREDRAFT_104501"/>
<feature type="non-terminal residue" evidence="1">
    <location>
        <position position="1"/>
    </location>
</feature>
<proteinExistence type="predicted"/>
<organism evidence="2">
    <name type="scientific">Hypocrea jecorina (strain QM6a)</name>
    <name type="common">Trichoderma reesei</name>
    <dbReference type="NCBI Taxonomy" id="431241"/>
    <lineage>
        <taxon>Eukaryota</taxon>
        <taxon>Fungi</taxon>
        <taxon>Dikarya</taxon>
        <taxon>Ascomycota</taxon>
        <taxon>Pezizomycotina</taxon>
        <taxon>Sordariomycetes</taxon>
        <taxon>Hypocreomycetidae</taxon>
        <taxon>Hypocreales</taxon>
        <taxon>Hypocreaceae</taxon>
        <taxon>Trichoderma</taxon>
    </lineage>
</organism>
<dbReference type="AlphaFoldDB" id="G0RCK3"/>
<dbReference type="HOGENOM" id="CLU_2503870_0_0_1"/>
<evidence type="ECO:0000313" key="1">
    <source>
        <dbReference type="EMBL" id="EGR51523.1"/>
    </source>
</evidence>
<name>G0RCK3_HYPJQ</name>
<sequence>IDERRHWQRQKKGRQSILTFNNLFITIDLINNTRSAVIRRRKLIKRDNKVKFITIKGAVEQNLYTSRLNSAIILKILLLPAVKIRL</sequence>
<dbReference type="RefSeq" id="XP_006962992.1">
    <property type="nucleotide sequence ID" value="XM_006962930.1"/>
</dbReference>
<gene>
    <name evidence="1" type="ORF">TRIREDRAFT_104501</name>
</gene>
<keyword evidence="2" id="KW-1185">Reference proteome</keyword>
<dbReference type="KEGG" id="tre:TRIREDRAFT_104501"/>